<dbReference type="Proteomes" id="UP000805193">
    <property type="component" value="Unassembled WGS sequence"/>
</dbReference>
<gene>
    <name evidence="1" type="ORF">HPB47_008470</name>
</gene>
<evidence type="ECO:0000313" key="1">
    <source>
        <dbReference type="EMBL" id="KAG0414341.1"/>
    </source>
</evidence>
<organism evidence="1 2">
    <name type="scientific">Ixodes persulcatus</name>
    <name type="common">Taiga tick</name>
    <dbReference type="NCBI Taxonomy" id="34615"/>
    <lineage>
        <taxon>Eukaryota</taxon>
        <taxon>Metazoa</taxon>
        <taxon>Ecdysozoa</taxon>
        <taxon>Arthropoda</taxon>
        <taxon>Chelicerata</taxon>
        <taxon>Arachnida</taxon>
        <taxon>Acari</taxon>
        <taxon>Parasitiformes</taxon>
        <taxon>Ixodida</taxon>
        <taxon>Ixodoidea</taxon>
        <taxon>Ixodidae</taxon>
        <taxon>Ixodinae</taxon>
        <taxon>Ixodes</taxon>
    </lineage>
</organism>
<dbReference type="EMBL" id="JABSTQ010011185">
    <property type="protein sequence ID" value="KAG0414341.1"/>
    <property type="molecule type" value="Genomic_DNA"/>
</dbReference>
<protein>
    <submittedName>
        <fullName evidence="1">Uncharacterized protein</fullName>
    </submittedName>
</protein>
<reference evidence="1 2" key="1">
    <citation type="journal article" date="2020" name="Cell">
        <title>Large-Scale Comparative Analyses of Tick Genomes Elucidate Their Genetic Diversity and Vector Capacities.</title>
        <authorList>
            <consortium name="Tick Genome and Microbiome Consortium (TIGMIC)"/>
            <person name="Jia N."/>
            <person name="Wang J."/>
            <person name="Shi W."/>
            <person name="Du L."/>
            <person name="Sun Y."/>
            <person name="Zhan W."/>
            <person name="Jiang J.F."/>
            <person name="Wang Q."/>
            <person name="Zhang B."/>
            <person name="Ji P."/>
            <person name="Bell-Sakyi L."/>
            <person name="Cui X.M."/>
            <person name="Yuan T.T."/>
            <person name="Jiang B.G."/>
            <person name="Yang W.F."/>
            <person name="Lam T.T."/>
            <person name="Chang Q.C."/>
            <person name="Ding S.J."/>
            <person name="Wang X.J."/>
            <person name="Zhu J.G."/>
            <person name="Ruan X.D."/>
            <person name="Zhao L."/>
            <person name="Wei J.T."/>
            <person name="Ye R.Z."/>
            <person name="Que T.C."/>
            <person name="Du C.H."/>
            <person name="Zhou Y.H."/>
            <person name="Cheng J.X."/>
            <person name="Dai P.F."/>
            <person name="Guo W.B."/>
            <person name="Han X.H."/>
            <person name="Huang E.J."/>
            <person name="Li L.F."/>
            <person name="Wei W."/>
            <person name="Gao Y.C."/>
            <person name="Liu J.Z."/>
            <person name="Shao H.Z."/>
            <person name="Wang X."/>
            <person name="Wang C.C."/>
            <person name="Yang T.C."/>
            <person name="Huo Q.B."/>
            <person name="Li W."/>
            <person name="Chen H.Y."/>
            <person name="Chen S.E."/>
            <person name="Zhou L.G."/>
            <person name="Ni X.B."/>
            <person name="Tian J.H."/>
            <person name="Sheng Y."/>
            <person name="Liu T."/>
            <person name="Pan Y.S."/>
            <person name="Xia L.Y."/>
            <person name="Li J."/>
            <person name="Zhao F."/>
            <person name="Cao W.C."/>
        </authorList>
    </citation>
    <scope>NUCLEOTIDE SEQUENCE [LARGE SCALE GENOMIC DNA]</scope>
    <source>
        <strain evidence="1">Iper-2018</strain>
    </source>
</reference>
<proteinExistence type="predicted"/>
<evidence type="ECO:0000313" key="2">
    <source>
        <dbReference type="Proteomes" id="UP000805193"/>
    </source>
</evidence>
<name>A0AC60P4K1_IXOPE</name>
<accession>A0AC60P4K1</accession>
<comment type="caution">
    <text evidence="1">The sequence shown here is derived from an EMBL/GenBank/DDBJ whole genome shotgun (WGS) entry which is preliminary data.</text>
</comment>
<keyword evidence="2" id="KW-1185">Reference proteome</keyword>
<sequence>MVRLCRFVVVWIVLLTGFLLVLYLVRVGPDRLLVGTRNWWAGDLVDFTYANNVTGFSHFVVPNVVHFVRLGNAPLSFVDAVCIRAAWIHQRPESLMIHCDECDAARKGPHWPLVSDIPGLSLKPLRRPRYIFGKTLSSVYHASDIARLRVLRQYGGIFLDGDSYLVKSLDSFRRYEMTLGWYPEQSLGTQVLVAHRNARFLKLWQDSYRYYRPDRWYWNAGQLPTEMILVPRPYLVHRVPYDFGVHNLAHLLYAVCTGQWRGYYAIHLLFRHREYLVPSDRFGKLGVHTVTHYNRTFGQMARLVLFGTTKLGASELKDVRWFLDHEPKYPRCA</sequence>